<dbReference type="InterPro" id="IPR029058">
    <property type="entry name" value="AB_hydrolase_fold"/>
</dbReference>
<reference evidence="2" key="1">
    <citation type="journal article" date="2019" name="Int. J. Syst. Evol. Microbiol.">
        <title>The Global Catalogue of Microorganisms (GCM) 10K type strain sequencing project: providing services to taxonomists for standard genome sequencing and annotation.</title>
        <authorList>
            <consortium name="The Broad Institute Genomics Platform"/>
            <consortium name="The Broad Institute Genome Sequencing Center for Infectious Disease"/>
            <person name="Wu L."/>
            <person name="Ma J."/>
        </authorList>
    </citation>
    <scope>NUCLEOTIDE SEQUENCE [LARGE SCALE GENOMIC DNA]</scope>
    <source>
        <strain evidence="2">KCTC 52298</strain>
    </source>
</reference>
<organism evidence="1 2">
    <name type="scientific">Sphingobacterium tabacisoli</name>
    <dbReference type="NCBI Taxonomy" id="2044855"/>
    <lineage>
        <taxon>Bacteria</taxon>
        <taxon>Pseudomonadati</taxon>
        <taxon>Bacteroidota</taxon>
        <taxon>Sphingobacteriia</taxon>
        <taxon>Sphingobacteriales</taxon>
        <taxon>Sphingobacteriaceae</taxon>
        <taxon>Sphingobacterium</taxon>
    </lineage>
</organism>
<accession>A0ABW5L8U3</accession>
<comment type="caution">
    <text evidence="1">The sequence shown here is derived from an EMBL/GenBank/DDBJ whole genome shotgun (WGS) entry which is preliminary data.</text>
</comment>
<name>A0ABW5L8U3_9SPHI</name>
<sequence>MPFYYGNTDAWGAVTDNAKMLKSTLQEIAERDDVEKFNLIAHSKGGIDARYMISQLNEENIIASLTTVSTPHLGTPIADFFLERYLSEDSITRKLIQKIAFLFGGNSPNPIELIQNLSTSNMLRFNTENQDSNKVFYQSMASTMNIPQDDLFYALSFKYLRRTAGENDGMVTLENTRWGEKFEHVKTTKGISHAGITDIGRMKIGNLNIPQVYPDVVDGLKSIGL</sequence>
<dbReference type="Pfam" id="PF02089">
    <property type="entry name" value="Palm_thioest"/>
    <property type="match status" value="1"/>
</dbReference>
<dbReference type="Proteomes" id="UP001597440">
    <property type="component" value="Unassembled WGS sequence"/>
</dbReference>
<keyword evidence="2" id="KW-1185">Reference proteome</keyword>
<proteinExistence type="predicted"/>
<protein>
    <submittedName>
        <fullName evidence="1">Esterase/lipase family protein</fullName>
    </submittedName>
</protein>
<dbReference type="PANTHER" id="PTHR11440">
    <property type="entry name" value="LECITHIN-CHOLESTEROL ACYLTRANSFERASE-RELATED"/>
    <property type="match status" value="1"/>
</dbReference>
<evidence type="ECO:0000313" key="2">
    <source>
        <dbReference type="Proteomes" id="UP001597440"/>
    </source>
</evidence>
<dbReference type="EMBL" id="JBHULD010000018">
    <property type="protein sequence ID" value="MFD2556317.1"/>
    <property type="molecule type" value="Genomic_DNA"/>
</dbReference>
<dbReference type="Gene3D" id="3.40.50.1820">
    <property type="entry name" value="alpha/beta hydrolase"/>
    <property type="match status" value="1"/>
</dbReference>
<dbReference type="RefSeq" id="WP_380893466.1">
    <property type="nucleotide sequence ID" value="NZ_JBHULD010000018.1"/>
</dbReference>
<gene>
    <name evidence="1" type="ORF">ACFSQW_18120</name>
</gene>
<evidence type="ECO:0000313" key="1">
    <source>
        <dbReference type="EMBL" id="MFD2556317.1"/>
    </source>
</evidence>
<dbReference type="SUPFAM" id="SSF53474">
    <property type="entry name" value="alpha/beta-Hydrolases"/>
    <property type="match status" value="1"/>
</dbReference>